<dbReference type="Proteomes" id="UP000198217">
    <property type="component" value="Chromosome I"/>
</dbReference>
<accession>A0A1C5KAW0</accession>
<keyword evidence="2" id="KW-0812">Transmembrane</keyword>
<dbReference type="PANTHER" id="PTHR33392">
    <property type="entry name" value="POLYISOPRENYL-TEICHOIC ACID--PEPTIDOGLYCAN TEICHOIC ACID TRANSFERASE TAGU"/>
    <property type="match status" value="1"/>
</dbReference>
<feature type="domain" description="Cell envelope-related transcriptional attenuator" evidence="3">
    <location>
        <begin position="103"/>
        <end position="256"/>
    </location>
</feature>
<keyword evidence="2" id="KW-0472">Membrane</keyword>
<evidence type="ECO:0000256" key="1">
    <source>
        <dbReference type="ARBA" id="ARBA00006068"/>
    </source>
</evidence>
<comment type="similarity">
    <text evidence="1">Belongs to the LytR/CpsA/Psr (LCP) family.</text>
</comment>
<organism evidence="4 5">
    <name type="scientific">Micromonospora echinaurantiaca</name>
    <dbReference type="NCBI Taxonomy" id="47857"/>
    <lineage>
        <taxon>Bacteria</taxon>
        <taxon>Bacillati</taxon>
        <taxon>Actinomycetota</taxon>
        <taxon>Actinomycetes</taxon>
        <taxon>Micromonosporales</taxon>
        <taxon>Micromonosporaceae</taxon>
        <taxon>Micromonospora</taxon>
    </lineage>
</organism>
<evidence type="ECO:0000256" key="2">
    <source>
        <dbReference type="SAM" id="Phobius"/>
    </source>
</evidence>
<dbReference type="AlphaFoldDB" id="A0A1C5KAW0"/>
<dbReference type="PANTHER" id="PTHR33392:SF6">
    <property type="entry name" value="POLYISOPRENYL-TEICHOIC ACID--PEPTIDOGLYCAN TEICHOIC ACID TRANSFERASE TAGU"/>
    <property type="match status" value="1"/>
</dbReference>
<dbReference type="Gene3D" id="3.40.630.190">
    <property type="entry name" value="LCP protein"/>
    <property type="match status" value="1"/>
</dbReference>
<evidence type="ECO:0000313" key="4">
    <source>
        <dbReference type="EMBL" id="SCG79741.1"/>
    </source>
</evidence>
<dbReference type="Pfam" id="PF03816">
    <property type="entry name" value="LytR_cpsA_psr"/>
    <property type="match status" value="1"/>
</dbReference>
<dbReference type="InterPro" id="IPR004474">
    <property type="entry name" value="LytR_CpsA_psr"/>
</dbReference>
<dbReference type="EMBL" id="LT607750">
    <property type="protein sequence ID" value="SCG79741.1"/>
    <property type="molecule type" value="Genomic_DNA"/>
</dbReference>
<feature type="transmembrane region" description="Helical" evidence="2">
    <location>
        <begin position="43"/>
        <end position="61"/>
    </location>
</feature>
<protein>
    <submittedName>
        <fullName evidence="4">Transcriptional attenuator, LytR family</fullName>
    </submittedName>
</protein>
<dbReference type="RefSeq" id="WP_088996848.1">
    <property type="nucleotide sequence ID" value="NZ_LT607750.1"/>
</dbReference>
<dbReference type="NCBIfam" id="TIGR00350">
    <property type="entry name" value="lytR_cpsA_psr"/>
    <property type="match status" value="1"/>
</dbReference>
<dbReference type="InterPro" id="IPR050922">
    <property type="entry name" value="LytR/CpsA/Psr_CW_biosynth"/>
</dbReference>
<keyword evidence="2" id="KW-1133">Transmembrane helix</keyword>
<sequence length="355" mass="38321">MIEDDLRAAFARHEPLAPPAGPVRAAIARLVAVRRRRRRRLRAGGAALALLALLGVGIPQFTPDRVAEDATLLTEPGRRAPTGALNVLLLGVDSRGDQVPPLADSVLLVHIPADRGRPFLVSLPRDLEVAIPGHGRDKLNAAAAYGARVDGGLDLVRGYELTRRTVTDLTGVRVDAGAVITYPVLRQLTDLLSGVEVCVPQRIRSSHTDRVFPAGCQHLDGRASVDLLRQRRDLPDSGFDRDRNAQRFAAGLIRRAGEQGVLHDPVRLSRIVAEIGPDLSVATTGGSLLDLLQVVPELASVEPVGLNLPVAESTKGGHWVLRPDPKAAPVFLAALREDRLAQWTAQHPERVTRLR</sequence>
<reference evidence="4 5" key="1">
    <citation type="submission" date="2016-06" db="EMBL/GenBank/DDBJ databases">
        <authorList>
            <person name="Kjaerup R.B."/>
            <person name="Dalgaard T.S."/>
            <person name="Juul-Madsen H.R."/>
        </authorList>
    </citation>
    <scope>NUCLEOTIDE SEQUENCE [LARGE SCALE GENOMIC DNA]</scope>
    <source>
        <strain evidence="4 5">DSM 43904</strain>
    </source>
</reference>
<name>A0A1C5KAW0_9ACTN</name>
<evidence type="ECO:0000259" key="3">
    <source>
        <dbReference type="Pfam" id="PF03816"/>
    </source>
</evidence>
<keyword evidence="5" id="KW-1185">Reference proteome</keyword>
<gene>
    <name evidence="4" type="ORF">GA0070609_6032</name>
</gene>
<proteinExistence type="inferred from homology"/>
<evidence type="ECO:0000313" key="5">
    <source>
        <dbReference type="Proteomes" id="UP000198217"/>
    </source>
</evidence>